<gene>
    <name evidence="1" type="ORF">H7J73_31280</name>
</gene>
<sequence length="147" mass="14900">MSIFEALNAYIKVGSTVAVQLVNGQFEQIPASFQTNLAAANTALQGLPPSIVASLQYNLSVIEAFIASLGTGTVAPTADSAATVDTKTVAVSAATPAALPANPTLLEVLGLPIQTINNIVAEGTTGALALGSVCVDLRGSQRLHQGR</sequence>
<dbReference type="Proteomes" id="UP001526201">
    <property type="component" value="Unassembled WGS sequence"/>
</dbReference>
<reference evidence="1 2" key="1">
    <citation type="journal article" date="2022" name="BMC Genomics">
        <title>Comparative genome analysis of mycobacteria focusing on tRNA and non-coding RNA.</title>
        <authorList>
            <person name="Behra P.R.K."/>
            <person name="Pettersson B.M.F."/>
            <person name="Ramesh M."/>
            <person name="Das S."/>
            <person name="Dasgupta S."/>
            <person name="Kirsebom L.A."/>
        </authorList>
    </citation>
    <scope>NUCLEOTIDE SEQUENCE [LARGE SCALE GENOMIC DNA]</scope>
    <source>
        <strain evidence="1 2">DSM 44078</strain>
    </source>
</reference>
<comment type="caution">
    <text evidence="1">The sequence shown here is derived from an EMBL/GenBank/DDBJ whole genome shotgun (WGS) entry which is preliminary data.</text>
</comment>
<protein>
    <recommendedName>
        <fullName evidence="3">PE family protein</fullName>
    </recommendedName>
</protein>
<proteinExistence type="predicted"/>
<evidence type="ECO:0000313" key="2">
    <source>
        <dbReference type="Proteomes" id="UP001526201"/>
    </source>
</evidence>
<organism evidence="1 2">
    <name type="scientific">Mycolicibacterium komossense</name>
    <dbReference type="NCBI Taxonomy" id="1779"/>
    <lineage>
        <taxon>Bacteria</taxon>
        <taxon>Bacillati</taxon>
        <taxon>Actinomycetota</taxon>
        <taxon>Actinomycetes</taxon>
        <taxon>Mycobacteriales</taxon>
        <taxon>Mycobacteriaceae</taxon>
        <taxon>Mycolicibacterium</taxon>
    </lineage>
</organism>
<keyword evidence="2" id="KW-1185">Reference proteome</keyword>
<dbReference type="EMBL" id="JACKTY010000050">
    <property type="protein sequence ID" value="MCV7230500.1"/>
    <property type="molecule type" value="Genomic_DNA"/>
</dbReference>
<dbReference type="RefSeq" id="WP_264071778.1">
    <property type="nucleotide sequence ID" value="NZ_JACKTY010000050.1"/>
</dbReference>
<name>A0ABT3CM40_9MYCO</name>
<evidence type="ECO:0000313" key="1">
    <source>
        <dbReference type="EMBL" id="MCV7230500.1"/>
    </source>
</evidence>
<evidence type="ECO:0008006" key="3">
    <source>
        <dbReference type="Google" id="ProtNLM"/>
    </source>
</evidence>
<accession>A0ABT3CM40</accession>